<protein>
    <recommendedName>
        <fullName evidence="5">Transporter</fullName>
    </recommendedName>
</protein>
<dbReference type="RefSeq" id="WP_166426335.1">
    <property type="nucleotide sequence ID" value="NZ_BMGZ01000001.1"/>
</dbReference>
<organism evidence="3 4">
    <name type="scientific">Aquisalinus luteolus</name>
    <dbReference type="NCBI Taxonomy" id="1566827"/>
    <lineage>
        <taxon>Bacteria</taxon>
        <taxon>Pseudomonadati</taxon>
        <taxon>Pseudomonadota</taxon>
        <taxon>Alphaproteobacteria</taxon>
        <taxon>Parvularculales</taxon>
        <taxon>Parvularculaceae</taxon>
        <taxon>Aquisalinus</taxon>
    </lineage>
</organism>
<reference evidence="3" key="2">
    <citation type="submission" date="2020-09" db="EMBL/GenBank/DDBJ databases">
        <authorList>
            <person name="Sun Q."/>
            <person name="Zhou Y."/>
        </authorList>
    </citation>
    <scope>NUCLEOTIDE SEQUENCE</scope>
    <source>
        <strain evidence="3">CGMCC 1.14984</strain>
    </source>
</reference>
<dbReference type="Proteomes" id="UP000621856">
    <property type="component" value="Unassembled WGS sequence"/>
</dbReference>
<comment type="similarity">
    <text evidence="1">Belongs to the outer membrane factor (OMF) (TC 1.B.17) family.</text>
</comment>
<gene>
    <name evidence="3" type="ORF">GCM10011355_09810</name>
</gene>
<dbReference type="InterPro" id="IPR010131">
    <property type="entry name" value="MdtP/NodT-like"/>
</dbReference>
<evidence type="ECO:0000313" key="4">
    <source>
        <dbReference type="Proteomes" id="UP000621856"/>
    </source>
</evidence>
<accession>A0A8J3A6G7</accession>
<dbReference type="GO" id="GO:0015562">
    <property type="term" value="F:efflux transmembrane transporter activity"/>
    <property type="evidence" value="ECO:0007669"/>
    <property type="project" value="InterPro"/>
</dbReference>
<dbReference type="PANTHER" id="PTHR30203">
    <property type="entry name" value="OUTER MEMBRANE CATION EFFLUX PROTEIN"/>
    <property type="match status" value="1"/>
</dbReference>
<feature type="chain" id="PRO_5035326207" description="Transporter" evidence="2">
    <location>
        <begin position="25"/>
        <end position="404"/>
    </location>
</feature>
<evidence type="ECO:0008006" key="5">
    <source>
        <dbReference type="Google" id="ProtNLM"/>
    </source>
</evidence>
<feature type="signal peptide" evidence="2">
    <location>
        <begin position="1"/>
        <end position="24"/>
    </location>
</feature>
<dbReference type="AlphaFoldDB" id="A0A8J3A6G7"/>
<reference evidence="3" key="1">
    <citation type="journal article" date="2014" name="Int. J. Syst. Evol. Microbiol.">
        <title>Complete genome sequence of Corynebacterium casei LMG S-19264T (=DSM 44701T), isolated from a smear-ripened cheese.</title>
        <authorList>
            <consortium name="US DOE Joint Genome Institute (JGI-PGF)"/>
            <person name="Walter F."/>
            <person name="Albersmeier A."/>
            <person name="Kalinowski J."/>
            <person name="Ruckert C."/>
        </authorList>
    </citation>
    <scope>NUCLEOTIDE SEQUENCE</scope>
    <source>
        <strain evidence="3">CGMCC 1.14984</strain>
    </source>
</reference>
<dbReference type="InterPro" id="IPR003423">
    <property type="entry name" value="OMP_efflux"/>
</dbReference>
<dbReference type="SUPFAM" id="SSF56954">
    <property type="entry name" value="Outer membrane efflux proteins (OEP)"/>
    <property type="match status" value="1"/>
</dbReference>
<sequence length="404" mass="43770">MPHISRMLLVAAFAAVPLAAVANAQSFAELEARLEAHPSLSALGYDAEADRERAVASTALPDPVVSLGINNFPIFDPSFDSYLPTNKAVGIRQQFPSFAGREARAGEARAMSAQTEAVRDARYAALRAELIALLADKTRLTRQRSLAEARNAKYDELVDIVEAEIDAGRPAVYRLAEIESERAEVSRTLVDLDRQEAETDARLIDLVGLVPSTGLPPLTERDWSGAALEFHTVRIADAAVRVTDYGIDEARAAWKPEWGAQLTYQQRDEGAMFAGDDWVSGMVTFTVPLWAERKQAPNLRAAKAERAGAEQRYQAAARNAAAQYASRDAIIRSAASSIEVLQGKITAVEDEVQAQLITYESGVGGYAPIIDGEIAILKLRAEIEAETARKAAAIARLNALLVTQ</sequence>
<evidence type="ECO:0000256" key="2">
    <source>
        <dbReference type="SAM" id="SignalP"/>
    </source>
</evidence>
<evidence type="ECO:0000256" key="1">
    <source>
        <dbReference type="ARBA" id="ARBA00007613"/>
    </source>
</evidence>
<evidence type="ECO:0000313" key="3">
    <source>
        <dbReference type="EMBL" id="GGH94792.1"/>
    </source>
</evidence>
<dbReference type="Pfam" id="PF02321">
    <property type="entry name" value="OEP"/>
    <property type="match status" value="1"/>
</dbReference>
<dbReference type="EMBL" id="BMGZ01000001">
    <property type="protein sequence ID" value="GGH94792.1"/>
    <property type="molecule type" value="Genomic_DNA"/>
</dbReference>
<proteinExistence type="inferred from homology"/>
<name>A0A8J3A6G7_9PROT</name>
<dbReference type="Gene3D" id="1.20.1600.10">
    <property type="entry name" value="Outer membrane efflux proteins (OEP)"/>
    <property type="match status" value="1"/>
</dbReference>
<comment type="caution">
    <text evidence="3">The sequence shown here is derived from an EMBL/GenBank/DDBJ whole genome shotgun (WGS) entry which is preliminary data.</text>
</comment>
<keyword evidence="2" id="KW-0732">Signal</keyword>